<keyword evidence="2" id="KW-1185">Reference proteome</keyword>
<reference evidence="1 2" key="1">
    <citation type="submission" date="2018-01" db="EMBL/GenBank/DDBJ databases">
        <authorList>
            <person name="Gaut B.S."/>
            <person name="Morton B.R."/>
            <person name="Clegg M.T."/>
            <person name="Duvall M.R."/>
        </authorList>
    </citation>
    <scope>NUCLEOTIDE SEQUENCE [LARGE SCALE GENOMIC DNA]</scope>
    <source>
        <strain evidence="1 2">HR-AY</strain>
    </source>
</reference>
<accession>A0A2S5A5C1</accession>
<dbReference type="EMBL" id="PQVG01000008">
    <property type="protein sequence ID" value="POY37745.1"/>
    <property type="molecule type" value="Genomic_DNA"/>
</dbReference>
<proteinExistence type="predicted"/>
<dbReference type="PROSITE" id="PS51257">
    <property type="entry name" value="PROKAR_LIPOPROTEIN"/>
    <property type="match status" value="1"/>
</dbReference>
<dbReference type="OrthoDB" id="9792011at2"/>
<comment type="caution">
    <text evidence="1">The sequence shown here is derived from an EMBL/GenBank/DDBJ whole genome shotgun (WGS) entry which is preliminary data.</text>
</comment>
<evidence type="ECO:0000313" key="2">
    <source>
        <dbReference type="Proteomes" id="UP000237310"/>
    </source>
</evidence>
<evidence type="ECO:0000313" key="1">
    <source>
        <dbReference type="EMBL" id="POY37745.1"/>
    </source>
</evidence>
<organism evidence="1 2">
    <name type="scientific">Flavobacterium alvei</name>
    <dbReference type="NCBI Taxonomy" id="2080416"/>
    <lineage>
        <taxon>Bacteria</taxon>
        <taxon>Pseudomonadati</taxon>
        <taxon>Bacteroidota</taxon>
        <taxon>Flavobacteriia</taxon>
        <taxon>Flavobacteriales</taxon>
        <taxon>Flavobacteriaceae</taxon>
        <taxon>Flavobacterium</taxon>
    </lineage>
</organism>
<name>A0A2S5A5C1_9FLAO</name>
<evidence type="ECO:0008006" key="3">
    <source>
        <dbReference type="Google" id="ProtNLM"/>
    </source>
</evidence>
<dbReference type="Proteomes" id="UP000237310">
    <property type="component" value="Unassembled WGS sequence"/>
</dbReference>
<protein>
    <recommendedName>
        <fullName evidence="3">DUF4397 domain-containing protein</fullName>
    </recommendedName>
</protein>
<dbReference type="RefSeq" id="WP_103806870.1">
    <property type="nucleotide sequence ID" value="NZ_PQVG01000008.1"/>
</dbReference>
<gene>
    <name evidence="1" type="ORF">C3L50_14360</name>
</gene>
<sequence length="309" mass="32678">MKNIFNTIKKAVFPLLGVVLIVSCGDEHNFTPYESSAPENAANVKFIHTAVGASGTNFQVNYFMGVEKISSVGVTVGLPIGITMGSVYPVTLYSLVQSGDQPFSAVTPKIAATATVAEIPAVDRFVGKLVTEKGKYYSNFLIGSLPNVTPVTYSTYQVNDDFSPVLDKTKAYIRFINVISNTPVAGYDLGIIKTTSISGATPVVNQEIQTYKNVTFKGGSEVFIPIEAQDPTDARGYQIQLRVAGSATNNPTLAAPALVANLANSGTGILVPRAGRVYTIFCRGFAGGLSAGAPSTTVNIPAIGWYTNK</sequence>
<dbReference type="AlphaFoldDB" id="A0A2S5A5C1"/>